<dbReference type="GO" id="GO:0005524">
    <property type="term" value="F:ATP binding"/>
    <property type="evidence" value="ECO:0007669"/>
    <property type="project" value="UniProtKB-UniRule"/>
</dbReference>
<keyword evidence="7 15" id="KW-0479">Metal-binding</keyword>
<accession>A0A5C4RRR1</accession>
<dbReference type="InterPro" id="IPR008250">
    <property type="entry name" value="ATPase_P-typ_transduc_dom_A_sf"/>
</dbReference>
<dbReference type="CDD" id="cd00371">
    <property type="entry name" value="HMA"/>
    <property type="match status" value="1"/>
</dbReference>
<dbReference type="InterPro" id="IPR023214">
    <property type="entry name" value="HAD_sf"/>
</dbReference>
<dbReference type="CDD" id="cd02079">
    <property type="entry name" value="P-type_ATPase_HM"/>
    <property type="match status" value="1"/>
</dbReference>
<dbReference type="Gene3D" id="3.30.70.100">
    <property type="match status" value="1"/>
</dbReference>
<dbReference type="Gene3D" id="3.40.50.1000">
    <property type="entry name" value="HAD superfamily/HAD-like"/>
    <property type="match status" value="2"/>
</dbReference>
<feature type="transmembrane region" description="Helical" evidence="15">
    <location>
        <begin position="741"/>
        <end position="758"/>
    </location>
</feature>
<evidence type="ECO:0000256" key="4">
    <source>
        <dbReference type="ARBA" id="ARBA00022475"/>
    </source>
</evidence>
<evidence type="ECO:0000256" key="14">
    <source>
        <dbReference type="ARBA" id="ARBA00023136"/>
    </source>
</evidence>
<evidence type="ECO:0000256" key="10">
    <source>
        <dbReference type="ARBA" id="ARBA00022842"/>
    </source>
</evidence>
<dbReference type="Pfam" id="PF00403">
    <property type="entry name" value="HMA"/>
    <property type="match status" value="1"/>
</dbReference>
<dbReference type="SUPFAM" id="SSF56784">
    <property type="entry name" value="HAD-like"/>
    <property type="match status" value="1"/>
</dbReference>
<dbReference type="GO" id="GO:0016887">
    <property type="term" value="F:ATP hydrolysis activity"/>
    <property type="evidence" value="ECO:0007669"/>
    <property type="project" value="InterPro"/>
</dbReference>
<dbReference type="InterPro" id="IPR021993">
    <property type="entry name" value="ATPase-cat-bd"/>
</dbReference>
<dbReference type="Gene3D" id="1.20.1110.10">
    <property type="entry name" value="Calcium-transporting ATPase, transmembrane domain"/>
    <property type="match status" value="1"/>
</dbReference>
<keyword evidence="3" id="KW-0813">Transport</keyword>
<dbReference type="PANTHER" id="PTHR43520:SF5">
    <property type="entry name" value="CATION-TRANSPORTING P-TYPE ATPASE-RELATED"/>
    <property type="match status" value="1"/>
</dbReference>
<keyword evidence="9 15" id="KW-0067">ATP-binding</keyword>
<dbReference type="InterPro" id="IPR006121">
    <property type="entry name" value="HMA_dom"/>
</dbReference>
<keyword evidence="11" id="KW-1278">Translocase</keyword>
<sequence>MNRALDTGCFHCGEALPTAPVRVTLDGAVQSVCCEGCAAAAAWIRDAGLGDYYRLRQTQGPRVAADAVDFAAWDREDVLAGHAVTLPEGREITVVVEGLRCAACAWLVDRALSREPGVRSVVANAVTGRVRIGWDPTRTLLSTVLSRLSALGYRPHLARGDAAERERRRERNRLIARLGVAALGATQAMMFAEALYLDTAGEMSLATRDFFRWITFLVATPVVFYSGWPFLAGMWVELKHRRPGMDTLVGSSVLLAYVASLVETLRGGAQVWFDAAVMFVLFLLAARFLELMARRQASARLDTLARAQPALAWRLTAAGREQVPVTALMPGDRVHISAGDVVPADGELLDAPTQVDESLLTGESVPVPKAPGDALYAGSLCRECPATLRVQHTGSRTRLSQLARTVERAQAQRPRVARLADAVATRFVSALFVVAVGVFAYWYGAAPERAFEIALAVLIVSCPCALALAVPAALASAHGALSRRGVLVLGADALDSLADVDTALLDKTGTLSLGQPRLLAATALDGGDAEPWRRIAAALEHGARHPFAAAFDVAGVAPAEGVRTVPGQGIEGQIDGTTWRLGQAGFAAGRDDDGALWLGDGQRAAARFVLADPLRPEAVAVIATLKSLGITPRIVSGDGAAAVADIAAALGVDDARARQSPEDKLAAVRALQAAGHRVLAVGDGINDGPLLAGADVSVAMAAGAPLAQRAADLVLTGASLGRIPEAIVLARRTRTIIRQNLGWALAYNLLALPFAAMGGVTPGLAALGMAASSLGVTANALRLGREPKTVE</sequence>
<feature type="transmembrane region" description="Helical" evidence="15">
    <location>
        <begin position="248"/>
        <end position="265"/>
    </location>
</feature>
<dbReference type="InterPro" id="IPR059000">
    <property type="entry name" value="ATPase_P-type_domA"/>
</dbReference>
<dbReference type="InterPro" id="IPR027256">
    <property type="entry name" value="P-typ_ATPase_IB"/>
</dbReference>
<evidence type="ECO:0000256" key="5">
    <source>
        <dbReference type="ARBA" id="ARBA00022553"/>
    </source>
</evidence>
<proteinExistence type="inferred from homology"/>
<dbReference type="EMBL" id="SMDR01000002">
    <property type="protein sequence ID" value="TNJ33644.1"/>
    <property type="molecule type" value="Genomic_DNA"/>
</dbReference>
<feature type="transmembrane region" description="Helical" evidence="15">
    <location>
        <begin position="174"/>
        <end position="192"/>
    </location>
</feature>
<dbReference type="NCBIfam" id="TIGR01511">
    <property type="entry name" value="ATPase-IB1_Cu"/>
    <property type="match status" value="1"/>
</dbReference>
<feature type="transmembrane region" description="Helical" evidence="15">
    <location>
        <begin position="423"/>
        <end position="444"/>
    </location>
</feature>
<gene>
    <name evidence="17" type="primary">cadA</name>
    <name evidence="17" type="ORF">E1B00_09880</name>
</gene>
<dbReference type="InterPro" id="IPR036163">
    <property type="entry name" value="HMA_dom_sf"/>
</dbReference>
<dbReference type="EC" id="3.6.3.3" evidence="17"/>
<dbReference type="Proteomes" id="UP000305760">
    <property type="component" value="Unassembled WGS sequence"/>
</dbReference>
<evidence type="ECO:0000313" key="18">
    <source>
        <dbReference type="Proteomes" id="UP000305760"/>
    </source>
</evidence>
<name>A0A5C4RRR1_9GAMM</name>
<evidence type="ECO:0000256" key="8">
    <source>
        <dbReference type="ARBA" id="ARBA00022741"/>
    </source>
</evidence>
<dbReference type="InterPro" id="IPR001757">
    <property type="entry name" value="P_typ_ATPase"/>
</dbReference>
<dbReference type="PROSITE" id="PS50846">
    <property type="entry name" value="HMA_2"/>
    <property type="match status" value="1"/>
</dbReference>
<evidence type="ECO:0000256" key="9">
    <source>
        <dbReference type="ARBA" id="ARBA00022840"/>
    </source>
</evidence>
<reference evidence="17 18" key="1">
    <citation type="submission" date="2019-03" db="EMBL/GenBank/DDBJ databases">
        <title>Arenimonas daejeonensis sp. nov., isolated from compost.</title>
        <authorList>
            <person name="Jeon C.O."/>
        </authorList>
    </citation>
    <scope>NUCLEOTIDE SEQUENCE [LARGE SCALE GENOMIC DNA]</scope>
    <source>
        <strain evidence="17 18">R29</strain>
    </source>
</reference>
<evidence type="ECO:0000313" key="17">
    <source>
        <dbReference type="EMBL" id="TNJ33644.1"/>
    </source>
</evidence>
<keyword evidence="17" id="KW-0378">Hydrolase</keyword>
<dbReference type="Pfam" id="PF12156">
    <property type="entry name" value="ATPase-cat_bd"/>
    <property type="match status" value="1"/>
</dbReference>
<dbReference type="AlphaFoldDB" id="A0A5C4RRR1"/>
<feature type="domain" description="HMA" evidence="16">
    <location>
        <begin position="90"/>
        <end position="156"/>
    </location>
</feature>
<evidence type="ECO:0000256" key="6">
    <source>
        <dbReference type="ARBA" id="ARBA00022692"/>
    </source>
</evidence>
<keyword evidence="4 15" id="KW-1003">Cell membrane</keyword>
<dbReference type="RefSeq" id="WP_139448259.1">
    <property type="nucleotide sequence ID" value="NZ_SMDR01000002.1"/>
</dbReference>
<evidence type="ECO:0000256" key="7">
    <source>
        <dbReference type="ARBA" id="ARBA00022723"/>
    </source>
</evidence>
<dbReference type="GO" id="GO:0043682">
    <property type="term" value="F:P-type divalent copper transporter activity"/>
    <property type="evidence" value="ECO:0007669"/>
    <property type="project" value="TreeGrafter"/>
</dbReference>
<evidence type="ECO:0000256" key="2">
    <source>
        <dbReference type="ARBA" id="ARBA00006024"/>
    </source>
</evidence>
<dbReference type="GO" id="GO:0055070">
    <property type="term" value="P:copper ion homeostasis"/>
    <property type="evidence" value="ECO:0007669"/>
    <property type="project" value="TreeGrafter"/>
</dbReference>
<dbReference type="SUPFAM" id="SSF81665">
    <property type="entry name" value="Calcium ATPase, transmembrane domain M"/>
    <property type="match status" value="1"/>
</dbReference>
<feature type="transmembrane region" description="Helical" evidence="15">
    <location>
        <begin position="212"/>
        <end position="236"/>
    </location>
</feature>
<evidence type="ECO:0000259" key="16">
    <source>
        <dbReference type="PROSITE" id="PS50846"/>
    </source>
</evidence>
<dbReference type="Gene3D" id="2.70.150.10">
    <property type="entry name" value="Calcium-transporting ATPase, cytoplasmic transduction domain A"/>
    <property type="match status" value="1"/>
</dbReference>
<dbReference type="PANTHER" id="PTHR43520">
    <property type="entry name" value="ATP7, ISOFORM B"/>
    <property type="match status" value="1"/>
</dbReference>
<evidence type="ECO:0000256" key="12">
    <source>
        <dbReference type="ARBA" id="ARBA00022989"/>
    </source>
</evidence>
<keyword evidence="8 15" id="KW-0547">Nucleotide-binding</keyword>
<keyword evidence="14 15" id="KW-0472">Membrane</keyword>
<dbReference type="InterPro" id="IPR036412">
    <property type="entry name" value="HAD-like_sf"/>
</dbReference>
<comment type="caution">
    <text evidence="17">The sequence shown here is derived from an EMBL/GenBank/DDBJ whole genome shotgun (WGS) entry which is preliminary data.</text>
</comment>
<dbReference type="InterPro" id="IPR023298">
    <property type="entry name" value="ATPase_P-typ_TM_dom_sf"/>
</dbReference>
<evidence type="ECO:0000256" key="1">
    <source>
        <dbReference type="ARBA" id="ARBA00004651"/>
    </source>
</evidence>
<dbReference type="Pfam" id="PF00702">
    <property type="entry name" value="Hydrolase"/>
    <property type="match status" value="1"/>
</dbReference>
<dbReference type="OrthoDB" id="9814270at2"/>
<keyword evidence="18" id="KW-1185">Reference proteome</keyword>
<dbReference type="NCBIfam" id="TIGR01494">
    <property type="entry name" value="ATPase_P-type"/>
    <property type="match status" value="1"/>
</dbReference>
<dbReference type="NCBIfam" id="TIGR01512">
    <property type="entry name" value="ATPase-IB2_Cd"/>
    <property type="match status" value="1"/>
</dbReference>
<keyword evidence="6 15" id="KW-0812">Transmembrane</keyword>
<evidence type="ECO:0000256" key="15">
    <source>
        <dbReference type="RuleBase" id="RU362081"/>
    </source>
</evidence>
<dbReference type="PROSITE" id="PS01229">
    <property type="entry name" value="COF_2"/>
    <property type="match status" value="1"/>
</dbReference>
<dbReference type="PRINTS" id="PR00119">
    <property type="entry name" value="CATATPASE"/>
</dbReference>
<feature type="transmembrane region" description="Helical" evidence="15">
    <location>
        <begin position="450"/>
        <end position="474"/>
    </location>
</feature>
<dbReference type="SUPFAM" id="SSF81653">
    <property type="entry name" value="Calcium ATPase, transduction domain A"/>
    <property type="match status" value="1"/>
</dbReference>
<evidence type="ECO:0000256" key="3">
    <source>
        <dbReference type="ARBA" id="ARBA00022448"/>
    </source>
</evidence>
<keyword evidence="10" id="KW-0460">Magnesium</keyword>
<keyword evidence="12 15" id="KW-1133">Transmembrane helix</keyword>
<comment type="subcellular location">
    <subcellularLocation>
        <location evidence="1">Cell membrane</location>
        <topology evidence="1">Multi-pass membrane protein</topology>
    </subcellularLocation>
</comment>
<comment type="similarity">
    <text evidence="2 15">Belongs to the cation transport ATPase (P-type) (TC 3.A.3) family. Type IB subfamily.</text>
</comment>
<dbReference type="GO" id="GO:0005507">
    <property type="term" value="F:copper ion binding"/>
    <property type="evidence" value="ECO:0007669"/>
    <property type="project" value="TreeGrafter"/>
</dbReference>
<keyword evidence="5" id="KW-0597">Phosphoprotein</keyword>
<dbReference type="GO" id="GO:0005886">
    <property type="term" value="C:plasma membrane"/>
    <property type="evidence" value="ECO:0007669"/>
    <property type="project" value="UniProtKB-SubCell"/>
</dbReference>
<dbReference type="NCBIfam" id="TIGR01525">
    <property type="entry name" value="ATPase-IB_hvy"/>
    <property type="match status" value="1"/>
</dbReference>
<dbReference type="Pfam" id="PF00122">
    <property type="entry name" value="E1-E2_ATPase"/>
    <property type="match status" value="1"/>
</dbReference>
<dbReference type="SUPFAM" id="SSF55008">
    <property type="entry name" value="HMA, heavy metal-associated domain"/>
    <property type="match status" value="1"/>
</dbReference>
<keyword evidence="13" id="KW-0406">Ion transport</keyword>
<feature type="transmembrane region" description="Helical" evidence="15">
    <location>
        <begin position="271"/>
        <end position="289"/>
    </location>
</feature>
<organism evidence="17 18">
    <name type="scientific">Arenimonas terrae</name>
    <dbReference type="NCBI Taxonomy" id="2546226"/>
    <lineage>
        <taxon>Bacteria</taxon>
        <taxon>Pseudomonadati</taxon>
        <taxon>Pseudomonadota</taxon>
        <taxon>Gammaproteobacteria</taxon>
        <taxon>Lysobacterales</taxon>
        <taxon>Lysobacteraceae</taxon>
        <taxon>Arenimonas</taxon>
    </lineage>
</organism>
<evidence type="ECO:0000256" key="11">
    <source>
        <dbReference type="ARBA" id="ARBA00022967"/>
    </source>
</evidence>
<evidence type="ECO:0000256" key="13">
    <source>
        <dbReference type="ARBA" id="ARBA00023065"/>
    </source>
</evidence>
<protein>
    <submittedName>
        <fullName evidence="17">Cadmium-translocating P-type ATPase</fullName>
        <ecNumber evidence="17">3.6.3.3</ecNumber>
    </submittedName>
</protein>